<dbReference type="Proteomes" id="UP000887540">
    <property type="component" value="Unplaced"/>
</dbReference>
<organism evidence="2 3">
    <name type="scientific">Acrobeloides nanus</name>
    <dbReference type="NCBI Taxonomy" id="290746"/>
    <lineage>
        <taxon>Eukaryota</taxon>
        <taxon>Metazoa</taxon>
        <taxon>Ecdysozoa</taxon>
        <taxon>Nematoda</taxon>
        <taxon>Chromadorea</taxon>
        <taxon>Rhabditida</taxon>
        <taxon>Tylenchina</taxon>
        <taxon>Cephalobomorpha</taxon>
        <taxon>Cephaloboidea</taxon>
        <taxon>Cephalobidae</taxon>
        <taxon>Acrobeloides</taxon>
    </lineage>
</organism>
<keyword evidence="1" id="KW-0472">Membrane</keyword>
<proteinExistence type="predicted"/>
<dbReference type="AlphaFoldDB" id="A0A914DKG2"/>
<sequence length="81" mass="9354">MTILSSIRSSEYLRRRYETAKKSAETINWLNVAVGILLALAIIFFIIGIIWLSQGDENVFFLYTAFHEYTSNLRFMTPEGT</sequence>
<reference evidence="3" key="1">
    <citation type="submission" date="2022-11" db="UniProtKB">
        <authorList>
            <consortium name="WormBaseParasite"/>
        </authorList>
    </citation>
    <scope>IDENTIFICATION</scope>
</reference>
<evidence type="ECO:0000313" key="2">
    <source>
        <dbReference type="Proteomes" id="UP000887540"/>
    </source>
</evidence>
<protein>
    <submittedName>
        <fullName evidence="3">Uncharacterized protein</fullName>
    </submittedName>
</protein>
<evidence type="ECO:0000313" key="3">
    <source>
        <dbReference type="WBParaSite" id="ACRNAN_scaffold30214.g7943.t1"/>
    </source>
</evidence>
<keyword evidence="2" id="KW-1185">Reference proteome</keyword>
<accession>A0A914DKG2</accession>
<evidence type="ECO:0000256" key="1">
    <source>
        <dbReference type="SAM" id="Phobius"/>
    </source>
</evidence>
<feature type="transmembrane region" description="Helical" evidence="1">
    <location>
        <begin position="29"/>
        <end position="52"/>
    </location>
</feature>
<keyword evidence="1" id="KW-0812">Transmembrane</keyword>
<name>A0A914DKG2_9BILA</name>
<keyword evidence="1" id="KW-1133">Transmembrane helix</keyword>
<dbReference type="WBParaSite" id="ACRNAN_scaffold30214.g7943.t1">
    <property type="protein sequence ID" value="ACRNAN_scaffold30214.g7943.t1"/>
    <property type="gene ID" value="ACRNAN_scaffold30214.g7943"/>
</dbReference>